<protein>
    <submittedName>
        <fullName evidence="2">Uncharacterized protein</fullName>
    </submittedName>
</protein>
<dbReference type="EMBL" id="JAMYWD010000009">
    <property type="protein sequence ID" value="KAJ4961990.1"/>
    <property type="molecule type" value="Genomic_DNA"/>
</dbReference>
<evidence type="ECO:0000313" key="2">
    <source>
        <dbReference type="EMBL" id="KAJ4961990.1"/>
    </source>
</evidence>
<keyword evidence="3" id="KW-1185">Reference proteome</keyword>
<dbReference type="AlphaFoldDB" id="A0A9Q0HC77"/>
<comment type="caution">
    <text evidence="2">The sequence shown here is derived from an EMBL/GenBank/DDBJ whole genome shotgun (WGS) entry which is preliminary data.</text>
</comment>
<evidence type="ECO:0000313" key="3">
    <source>
        <dbReference type="Proteomes" id="UP001141806"/>
    </source>
</evidence>
<name>A0A9Q0HC77_9MAGN</name>
<feature type="compositionally biased region" description="Basic and acidic residues" evidence="1">
    <location>
        <begin position="1"/>
        <end position="54"/>
    </location>
</feature>
<feature type="region of interest" description="Disordered" evidence="1">
    <location>
        <begin position="1"/>
        <end position="74"/>
    </location>
</feature>
<reference evidence="2" key="1">
    <citation type="journal article" date="2023" name="Plant J.">
        <title>The genome of the king protea, Protea cynaroides.</title>
        <authorList>
            <person name="Chang J."/>
            <person name="Duong T.A."/>
            <person name="Schoeman C."/>
            <person name="Ma X."/>
            <person name="Roodt D."/>
            <person name="Barker N."/>
            <person name="Li Z."/>
            <person name="Van de Peer Y."/>
            <person name="Mizrachi E."/>
        </authorList>
    </citation>
    <scope>NUCLEOTIDE SEQUENCE</scope>
    <source>
        <tissue evidence="2">Young leaves</tissue>
    </source>
</reference>
<gene>
    <name evidence="2" type="ORF">NE237_021900</name>
</gene>
<sequence length="100" mass="11805">MRREEGEKEEEGKKERGRRRWEGDRKETGGRRREEGDGKETRRRREEGEGEGKKRLTRSPLQHRSSKISQQISPSLLQSCFIESHLERLPQVSPIKQPPE</sequence>
<proteinExistence type="predicted"/>
<evidence type="ECO:0000256" key="1">
    <source>
        <dbReference type="SAM" id="MobiDB-lite"/>
    </source>
</evidence>
<organism evidence="2 3">
    <name type="scientific">Protea cynaroides</name>
    <dbReference type="NCBI Taxonomy" id="273540"/>
    <lineage>
        <taxon>Eukaryota</taxon>
        <taxon>Viridiplantae</taxon>
        <taxon>Streptophyta</taxon>
        <taxon>Embryophyta</taxon>
        <taxon>Tracheophyta</taxon>
        <taxon>Spermatophyta</taxon>
        <taxon>Magnoliopsida</taxon>
        <taxon>Proteales</taxon>
        <taxon>Proteaceae</taxon>
        <taxon>Protea</taxon>
    </lineage>
</organism>
<dbReference type="Proteomes" id="UP001141806">
    <property type="component" value="Unassembled WGS sequence"/>
</dbReference>
<accession>A0A9Q0HC77</accession>